<dbReference type="SUPFAM" id="SSF47473">
    <property type="entry name" value="EF-hand"/>
    <property type="match status" value="1"/>
</dbReference>
<dbReference type="PANTHER" id="PTHR12294">
    <property type="entry name" value="EF HAND DOMAIN FAMILY A1,A2-RELATED"/>
    <property type="match status" value="1"/>
</dbReference>
<sequence>MEPQLQDARISFAEFSSLAHVRRHLHRLAFAIEFSQRIGRPVERQDFAKLTQRLVGVKLTPNVVDILFAVCADGEGKLDGHAFVKLMRARERMPGRKASHFAEQGELGPVSRLFVCFKDCILDPDERVDQPEDD</sequence>
<keyword evidence="2" id="KW-0479">Metal-binding</keyword>
<dbReference type="RefSeq" id="XP_013898556.1">
    <property type="nucleotide sequence ID" value="XM_014043102.1"/>
</dbReference>
<dbReference type="STRING" id="145388.A0A0D2MFR3"/>
<name>A0A0D2MFR3_9CHLO</name>
<dbReference type="PANTHER" id="PTHR12294:SF1">
    <property type="entry name" value="CALCIUM UPTAKE PROTEIN 1, MITOCHONDRIAL"/>
    <property type="match status" value="1"/>
</dbReference>
<dbReference type="GeneID" id="25741300"/>
<accession>A0A0D2MFR3</accession>
<keyword evidence="4" id="KW-0472">Membrane</keyword>
<evidence type="ECO:0000256" key="3">
    <source>
        <dbReference type="ARBA" id="ARBA00022737"/>
    </source>
</evidence>
<dbReference type="GO" id="GO:0036444">
    <property type="term" value="P:calcium import into the mitochondrion"/>
    <property type="evidence" value="ECO:0007669"/>
    <property type="project" value="TreeGrafter"/>
</dbReference>
<dbReference type="OrthoDB" id="186625at2759"/>
<dbReference type="GO" id="GO:1990246">
    <property type="term" value="C:uniplex complex"/>
    <property type="evidence" value="ECO:0007669"/>
    <property type="project" value="TreeGrafter"/>
</dbReference>
<evidence type="ECO:0000313" key="5">
    <source>
        <dbReference type="EMBL" id="KIY99536.1"/>
    </source>
</evidence>
<evidence type="ECO:0000256" key="4">
    <source>
        <dbReference type="ARBA" id="ARBA00023136"/>
    </source>
</evidence>
<dbReference type="InterPro" id="IPR039800">
    <property type="entry name" value="MICU1/2/3"/>
</dbReference>
<proteinExistence type="predicted"/>
<evidence type="ECO:0000256" key="1">
    <source>
        <dbReference type="ARBA" id="ARBA00004273"/>
    </source>
</evidence>
<dbReference type="EMBL" id="KK101819">
    <property type="protein sequence ID" value="KIY99536.1"/>
    <property type="molecule type" value="Genomic_DNA"/>
</dbReference>
<dbReference type="AlphaFoldDB" id="A0A0D2MFR3"/>
<keyword evidence="6" id="KW-1185">Reference proteome</keyword>
<evidence type="ECO:0008006" key="7">
    <source>
        <dbReference type="Google" id="ProtNLM"/>
    </source>
</evidence>
<evidence type="ECO:0000313" key="6">
    <source>
        <dbReference type="Proteomes" id="UP000054498"/>
    </source>
</evidence>
<protein>
    <recommendedName>
        <fullName evidence="7">EF-hand domain-containing protein</fullName>
    </recommendedName>
</protein>
<dbReference type="InterPro" id="IPR011992">
    <property type="entry name" value="EF-hand-dom_pair"/>
</dbReference>
<dbReference type="GO" id="GO:0005509">
    <property type="term" value="F:calcium ion binding"/>
    <property type="evidence" value="ECO:0007669"/>
    <property type="project" value="InterPro"/>
</dbReference>
<evidence type="ECO:0000256" key="2">
    <source>
        <dbReference type="ARBA" id="ARBA00022723"/>
    </source>
</evidence>
<dbReference type="KEGG" id="mng:MNEG_8424"/>
<dbReference type="Proteomes" id="UP000054498">
    <property type="component" value="Unassembled WGS sequence"/>
</dbReference>
<gene>
    <name evidence="5" type="ORF">MNEG_8424</name>
</gene>
<reference evidence="5 6" key="1">
    <citation type="journal article" date="2013" name="BMC Genomics">
        <title>Reconstruction of the lipid metabolism for the microalga Monoraphidium neglectum from its genome sequence reveals characteristics suitable for biofuel production.</title>
        <authorList>
            <person name="Bogen C."/>
            <person name="Al-Dilaimi A."/>
            <person name="Albersmeier A."/>
            <person name="Wichmann J."/>
            <person name="Grundmann M."/>
            <person name="Rupp O."/>
            <person name="Lauersen K.J."/>
            <person name="Blifernez-Klassen O."/>
            <person name="Kalinowski J."/>
            <person name="Goesmann A."/>
            <person name="Mussgnug J.H."/>
            <person name="Kruse O."/>
        </authorList>
    </citation>
    <scope>NUCLEOTIDE SEQUENCE [LARGE SCALE GENOMIC DNA]</scope>
    <source>
        <strain evidence="5 6">SAG 48.87</strain>
    </source>
</reference>
<comment type="subcellular location">
    <subcellularLocation>
        <location evidence="1">Mitochondrion inner membrane</location>
    </subcellularLocation>
</comment>
<keyword evidence="3" id="KW-0677">Repeat</keyword>
<dbReference type="GO" id="GO:0051560">
    <property type="term" value="P:mitochondrial calcium ion homeostasis"/>
    <property type="evidence" value="ECO:0007669"/>
    <property type="project" value="TreeGrafter"/>
</dbReference>
<organism evidence="5 6">
    <name type="scientific">Monoraphidium neglectum</name>
    <dbReference type="NCBI Taxonomy" id="145388"/>
    <lineage>
        <taxon>Eukaryota</taxon>
        <taxon>Viridiplantae</taxon>
        <taxon>Chlorophyta</taxon>
        <taxon>core chlorophytes</taxon>
        <taxon>Chlorophyceae</taxon>
        <taxon>CS clade</taxon>
        <taxon>Sphaeropleales</taxon>
        <taxon>Selenastraceae</taxon>
        <taxon>Monoraphidium</taxon>
    </lineage>
</organism>